<protein>
    <submittedName>
        <fullName evidence="2">Uncharacterized protein</fullName>
    </submittedName>
</protein>
<feature type="region of interest" description="Disordered" evidence="1">
    <location>
        <begin position="76"/>
        <end position="118"/>
    </location>
</feature>
<evidence type="ECO:0000313" key="3">
    <source>
        <dbReference type="Proteomes" id="UP000770661"/>
    </source>
</evidence>
<accession>A0A8J4YFF9</accession>
<dbReference type="AlphaFoldDB" id="A0A8J4YFF9"/>
<dbReference type="Proteomes" id="UP000770661">
    <property type="component" value="Unassembled WGS sequence"/>
</dbReference>
<comment type="caution">
    <text evidence="2">The sequence shown here is derived from an EMBL/GenBank/DDBJ whole genome shotgun (WGS) entry which is preliminary data.</text>
</comment>
<evidence type="ECO:0000313" key="2">
    <source>
        <dbReference type="EMBL" id="KAG0727028.1"/>
    </source>
</evidence>
<organism evidence="2 3">
    <name type="scientific">Chionoecetes opilio</name>
    <name type="common">Atlantic snow crab</name>
    <name type="synonym">Cancer opilio</name>
    <dbReference type="NCBI Taxonomy" id="41210"/>
    <lineage>
        <taxon>Eukaryota</taxon>
        <taxon>Metazoa</taxon>
        <taxon>Ecdysozoa</taxon>
        <taxon>Arthropoda</taxon>
        <taxon>Crustacea</taxon>
        <taxon>Multicrustacea</taxon>
        <taxon>Malacostraca</taxon>
        <taxon>Eumalacostraca</taxon>
        <taxon>Eucarida</taxon>
        <taxon>Decapoda</taxon>
        <taxon>Pleocyemata</taxon>
        <taxon>Brachyura</taxon>
        <taxon>Eubrachyura</taxon>
        <taxon>Majoidea</taxon>
        <taxon>Majidae</taxon>
        <taxon>Chionoecetes</taxon>
    </lineage>
</organism>
<dbReference type="EMBL" id="JACEEZ010003793">
    <property type="protein sequence ID" value="KAG0727028.1"/>
    <property type="molecule type" value="Genomic_DNA"/>
</dbReference>
<reference evidence="2" key="1">
    <citation type="submission" date="2020-07" db="EMBL/GenBank/DDBJ databases">
        <title>The High-quality genome of the commercially important snow crab, Chionoecetes opilio.</title>
        <authorList>
            <person name="Jeong J.-H."/>
            <person name="Ryu S."/>
        </authorList>
    </citation>
    <scope>NUCLEOTIDE SEQUENCE</scope>
    <source>
        <strain evidence="2">MADBK_172401_WGS</strain>
        <tissue evidence="2">Digestive gland</tissue>
    </source>
</reference>
<proteinExistence type="predicted"/>
<gene>
    <name evidence="2" type="ORF">GWK47_004093</name>
</gene>
<evidence type="ECO:0000256" key="1">
    <source>
        <dbReference type="SAM" id="MobiDB-lite"/>
    </source>
</evidence>
<name>A0A8J4YFF9_CHIOP</name>
<sequence>MPLTGCGWCCESAAYTHQQERQERAPWRELAHTGGVHAQFFSKANELPSSPPCELLADRRLVEALPGRVRDTWATCPRLTPTTSGAVPGRRVRGHSALQRRPGRHAPPASCGALRRRL</sequence>
<keyword evidence="3" id="KW-1185">Reference proteome</keyword>